<dbReference type="InterPro" id="IPR005135">
    <property type="entry name" value="Endo/exonuclease/phosphatase"/>
</dbReference>
<dbReference type="Pfam" id="PF03372">
    <property type="entry name" value="Exo_endo_phos"/>
    <property type="match status" value="1"/>
</dbReference>
<evidence type="ECO:0000313" key="4">
    <source>
        <dbReference type="EMBL" id="KAF7139019.1"/>
    </source>
</evidence>
<keyword evidence="1" id="KW-0863">Zinc-finger</keyword>
<dbReference type="GO" id="GO:0008270">
    <property type="term" value="F:zinc ion binding"/>
    <property type="evidence" value="ECO:0007669"/>
    <property type="project" value="UniProtKB-KW"/>
</dbReference>
<dbReference type="GO" id="GO:0003824">
    <property type="term" value="F:catalytic activity"/>
    <property type="evidence" value="ECO:0007669"/>
    <property type="project" value="InterPro"/>
</dbReference>
<evidence type="ECO:0000259" key="3">
    <source>
        <dbReference type="PROSITE" id="PS50158"/>
    </source>
</evidence>
<feature type="compositionally biased region" description="Basic and acidic residues" evidence="2">
    <location>
        <begin position="266"/>
        <end position="275"/>
    </location>
</feature>
<dbReference type="Pfam" id="PF14392">
    <property type="entry name" value="zf-CCHC_4"/>
    <property type="match status" value="1"/>
</dbReference>
<dbReference type="Pfam" id="PF14111">
    <property type="entry name" value="DUF4283"/>
    <property type="match status" value="1"/>
</dbReference>
<protein>
    <recommendedName>
        <fullName evidence="3">CCHC-type domain-containing protein</fullName>
    </recommendedName>
</protein>
<name>A0A834GNP6_RHOSS</name>
<dbReference type="GO" id="GO:0003676">
    <property type="term" value="F:nucleic acid binding"/>
    <property type="evidence" value="ECO:0007669"/>
    <property type="project" value="InterPro"/>
</dbReference>
<evidence type="ECO:0000256" key="1">
    <source>
        <dbReference type="PROSITE-ProRule" id="PRU00047"/>
    </source>
</evidence>
<proteinExistence type="predicted"/>
<feature type="domain" description="CCHC-type" evidence="3">
    <location>
        <begin position="195"/>
        <end position="209"/>
    </location>
</feature>
<reference evidence="4" key="1">
    <citation type="submission" date="2019-11" db="EMBL/GenBank/DDBJ databases">
        <authorList>
            <person name="Liu Y."/>
            <person name="Hou J."/>
            <person name="Li T.-Q."/>
            <person name="Guan C.-H."/>
            <person name="Wu X."/>
            <person name="Wu H.-Z."/>
            <person name="Ling F."/>
            <person name="Zhang R."/>
            <person name="Shi X.-G."/>
            <person name="Ren J.-P."/>
            <person name="Chen E.-F."/>
            <person name="Sun J.-M."/>
        </authorList>
    </citation>
    <scope>NUCLEOTIDE SEQUENCE</scope>
    <source>
        <strain evidence="4">Adult_tree_wgs_1</strain>
        <tissue evidence="4">Leaves</tissue>
    </source>
</reference>
<feature type="region of interest" description="Disordered" evidence="2">
    <location>
        <begin position="361"/>
        <end position="416"/>
    </location>
</feature>
<dbReference type="InterPro" id="IPR036691">
    <property type="entry name" value="Endo/exonu/phosph_ase_sf"/>
</dbReference>
<dbReference type="OrthoDB" id="1001388at2759"/>
<evidence type="ECO:0000256" key="2">
    <source>
        <dbReference type="SAM" id="MobiDB-lite"/>
    </source>
</evidence>
<dbReference type="PANTHER" id="PTHR31286:SF178">
    <property type="entry name" value="DUF4283 DOMAIN-CONTAINING PROTEIN"/>
    <property type="match status" value="1"/>
</dbReference>
<dbReference type="PROSITE" id="PS50158">
    <property type="entry name" value="ZF_CCHC"/>
    <property type="match status" value="1"/>
</dbReference>
<dbReference type="EMBL" id="WJXA01000007">
    <property type="protein sequence ID" value="KAF7139019.1"/>
    <property type="molecule type" value="Genomic_DNA"/>
</dbReference>
<keyword evidence="1" id="KW-0479">Metal-binding</keyword>
<feature type="compositionally biased region" description="Polar residues" evidence="2">
    <location>
        <begin position="406"/>
        <end position="416"/>
    </location>
</feature>
<dbReference type="AlphaFoldDB" id="A0A834GNP6"/>
<dbReference type="Gene3D" id="3.60.10.10">
    <property type="entry name" value="Endonuclease/exonuclease/phosphatase"/>
    <property type="match status" value="1"/>
</dbReference>
<gene>
    <name evidence="4" type="ORF">RHSIM_Rhsim07G0114000</name>
</gene>
<evidence type="ECO:0000313" key="5">
    <source>
        <dbReference type="Proteomes" id="UP000626092"/>
    </source>
</evidence>
<dbReference type="InterPro" id="IPR025558">
    <property type="entry name" value="DUF4283"/>
</dbReference>
<feature type="compositionally biased region" description="Pro residues" evidence="2">
    <location>
        <begin position="371"/>
        <end position="384"/>
    </location>
</feature>
<feature type="region of interest" description="Disordered" evidence="2">
    <location>
        <begin position="251"/>
        <end position="303"/>
    </location>
</feature>
<comment type="caution">
    <text evidence="4">The sequence shown here is derived from an EMBL/GenBank/DDBJ whole genome shotgun (WGS) entry which is preliminary data.</text>
</comment>
<sequence>MENIEVLDLEEGSGETGEITNLCLLGKVLSPKPLNITAISNICNTTWKTRTPFSIVPWSNNVFLFRFQDAEDKASIIRDSPWSVNNSLLVLQNLINGVAIPDQIFTHSPFWVQIHGLPIEKMTQRNAEIIGKRFSKLLAIESSVDGLLLGRSFLRVKVEIEISKPLPKGFWLRKNTEAGKDLWISYKYEKLSDFCYDCGRLGHDKRSCKFVSREEGSNSGYNAELRASWVRRSQIPVIEFNYHGERAEGEANLVVGRQPETSNAEGETRGKDVLSKRVVPRANQQQQHSAEGAHTPRPQDTSVALERTAVLTPIETGIIPRTPLLDASVTIEPLSSKRSPPLSIDSLTVCPNLTSQITHTYDNPYFVTEPPDSPKSPRPKPSTPTFPLIQPKGLNSNPPSPDHTYSDSPPLSPKTFSHTNLMDISLSTVFTSLNLKRKVVDPIDEERDSKLLRLCAPEPKPNPINLNTKSSLPKINHKQKRAYTKRALNAKHYFDNFGEAALCDVPIGVGSSDGVKLDDVSIEGVYPNLAMDKGHALGDLVRRNRPSIIFLMETKNNKAKMEPIRRRLHFDFSFYVEPEGLAGGIALWWNNDISIDVEFAHRNLVHTAISTSVDSSRWAATFVYGCPTHAGKEKVWNELRKIADMEQLPWMCVGDFNQVLSVGDNIGGNLPDPGRIMAFNDMLNECGLVDLGCKGPRFTWRNNRSEGGFIMERIDMAFANMDWRERFDTALVFVEVAVGSDHNPLLINTNFSLNKIQRPFRFESLWTTEDECHCIIAKAWNHTFVGSEMFQLCKKLRGCKDDLKVWHRNNFDDLRFQIAILRDQLVGIQKENEVRFNADNYVKEKVMITKLEDLWQKEAMFWHQRSRVNWLKMGDKNTRFFHLSTIHRRQRNQVAKLKDEYGNWHVDKECIAGVIKGHFEKLYSPPQSRDIEDIISLIDPVVHSEMNTALTKAGLHLLSSFLGPYPPLSRYVSVFFAMGFSNSFDGPTKHKRNGSSITSF</sequence>
<dbReference type="Proteomes" id="UP000626092">
    <property type="component" value="Unassembled WGS sequence"/>
</dbReference>
<dbReference type="PANTHER" id="PTHR31286">
    <property type="entry name" value="GLYCINE-RICH CELL WALL STRUCTURAL PROTEIN 1.8-LIKE"/>
    <property type="match status" value="1"/>
</dbReference>
<organism evidence="4 5">
    <name type="scientific">Rhododendron simsii</name>
    <name type="common">Sims's rhododendron</name>
    <dbReference type="NCBI Taxonomy" id="118357"/>
    <lineage>
        <taxon>Eukaryota</taxon>
        <taxon>Viridiplantae</taxon>
        <taxon>Streptophyta</taxon>
        <taxon>Embryophyta</taxon>
        <taxon>Tracheophyta</taxon>
        <taxon>Spermatophyta</taxon>
        <taxon>Magnoliopsida</taxon>
        <taxon>eudicotyledons</taxon>
        <taxon>Gunneridae</taxon>
        <taxon>Pentapetalae</taxon>
        <taxon>asterids</taxon>
        <taxon>Ericales</taxon>
        <taxon>Ericaceae</taxon>
        <taxon>Ericoideae</taxon>
        <taxon>Rhodoreae</taxon>
        <taxon>Rhododendron</taxon>
    </lineage>
</organism>
<dbReference type="InterPro" id="IPR001878">
    <property type="entry name" value="Znf_CCHC"/>
</dbReference>
<dbReference type="InterPro" id="IPR040256">
    <property type="entry name" value="At4g02000-like"/>
</dbReference>
<dbReference type="SUPFAM" id="SSF56219">
    <property type="entry name" value="DNase I-like"/>
    <property type="match status" value="1"/>
</dbReference>
<dbReference type="InterPro" id="IPR025836">
    <property type="entry name" value="Zn_knuckle_CX2CX4HX4C"/>
</dbReference>
<accession>A0A834GNP6</accession>
<keyword evidence="5" id="KW-1185">Reference proteome</keyword>
<keyword evidence="1" id="KW-0862">Zinc</keyword>